<protein>
    <submittedName>
        <fullName evidence="1">Plasmid mobilization relaxosome protein MobC</fullName>
    </submittedName>
</protein>
<evidence type="ECO:0000313" key="1">
    <source>
        <dbReference type="EMBL" id="TFB90005.1"/>
    </source>
</evidence>
<dbReference type="Pfam" id="PF21983">
    <property type="entry name" value="NikA-like"/>
    <property type="match status" value="1"/>
</dbReference>
<accession>A0A5F0D6D9</accession>
<name>A0A5F0D6D9_9MICO</name>
<evidence type="ECO:0000313" key="2">
    <source>
        <dbReference type="Proteomes" id="UP000297654"/>
    </source>
</evidence>
<dbReference type="OrthoDB" id="5122470at2"/>
<dbReference type="EMBL" id="SOFF01000028">
    <property type="protein sequence ID" value="TFB90005.1"/>
    <property type="molecule type" value="Genomic_DNA"/>
</dbReference>
<sequence>MFAGSLRWAGAGMRGGGDDVTDKNERRLFGRQRRANVDVPRDRRYTVKVNAEEDAQLRARAVVAGVTVSRLMFESAMNAHIETDTARQEVIAEFFAVRRLMANVANNVNQLAKYANTESVFPQDAEAIVAEYRAIVPRLSDALDRLAES</sequence>
<organism evidence="1 2">
    <name type="scientific">Cryobacterium luteum</name>
    <dbReference type="NCBI Taxonomy" id="1424661"/>
    <lineage>
        <taxon>Bacteria</taxon>
        <taxon>Bacillati</taxon>
        <taxon>Actinomycetota</taxon>
        <taxon>Actinomycetes</taxon>
        <taxon>Micrococcales</taxon>
        <taxon>Microbacteriaceae</taxon>
        <taxon>Cryobacterium</taxon>
    </lineage>
</organism>
<keyword evidence="2" id="KW-1185">Reference proteome</keyword>
<dbReference type="Proteomes" id="UP000297654">
    <property type="component" value="Unassembled WGS sequence"/>
</dbReference>
<reference evidence="1 2" key="1">
    <citation type="submission" date="2019-03" db="EMBL/GenBank/DDBJ databases">
        <title>Genomics of glacier-inhabiting Cryobacterium strains.</title>
        <authorList>
            <person name="Liu Q."/>
            <person name="Xin Y.-H."/>
        </authorList>
    </citation>
    <scope>NUCLEOTIDE SEQUENCE [LARGE SCALE GENOMIC DNA]</scope>
    <source>
        <strain evidence="1 2">Hh15</strain>
    </source>
</reference>
<proteinExistence type="predicted"/>
<dbReference type="AlphaFoldDB" id="A0A5F0D6D9"/>
<comment type="caution">
    <text evidence="1">The sequence shown here is derived from an EMBL/GenBank/DDBJ whole genome shotgun (WGS) entry which is preliminary data.</text>
</comment>
<gene>
    <name evidence="1" type="primary">mobC</name>
    <name evidence="1" type="ORF">E3O10_07775</name>
</gene>
<dbReference type="InterPro" id="IPR053842">
    <property type="entry name" value="NikA-like"/>
</dbReference>